<evidence type="ECO:0000313" key="11">
    <source>
        <dbReference type="Proteomes" id="UP001597018"/>
    </source>
</evidence>
<dbReference type="Pfam" id="PF00698">
    <property type="entry name" value="Acyl_transf_1"/>
    <property type="match status" value="3"/>
</dbReference>
<evidence type="ECO:0000256" key="5">
    <source>
        <dbReference type="PROSITE-ProRule" id="PRU01363"/>
    </source>
</evidence>
<dbReference type="Pfam" id="PF00109">
    <property type="entry name" value="ketoacyl-synt"/>
    <property type="match status" value="2"/>
</dbReference>
<keyword evidence="1" id="KW-0596">Phosphopantetheine</keyword>
<evidence type="ECO:0000256" key="3">
    <source>
        <dbReference type="ARBA" id="ARBA00022679"/>
    </source>
</evidence>
<dbReference type="InterPro" id="IPR049900">
    <property type="entry name" value="PKS_mFAS_DH"/>
</dbReference>
<name>A0ABW3FQR4_9PSEU</name>
<dbReference type="InterPro" id="IPR049551">
    <property type="entry name" value="PKS_DH_C"/>
</dbReference>
<reference evidence="11" key="1">
    <citation type="journal article" date="2019" name="Int. J. Syst. Evol. Microbiol.">
        <title>The Global Catalogue of Microorganisms (GCM) 10K type strain sequencing project: providing services to taxonomists for standard genome sequencing and annotation.</title>
        <authorList>
            <consortium name="The Broad Institute Genomics Platform"/>
            <consortium name="The Broad Institute Genome Sequencing Center for Infectious Disease"/>
            <person name="Wu L."/>
            <person name="Ma J."/>
        </authorList>
    </citation>
    <scope>NUCLEOTIDE SEQUENCE [LARGE SCALE GENOMIC DNA]</scope>
    <source>
        <strain evidence="11">CCUG 56401</strain>
    </source>
</reference>
<dbReference type="Gene3D" id="3.40.366.10">
    <property type="entry name" value="Malonyl-Coenzyme A Acyl Carrier Protein, domain 2"/>
    <property type="match status" value="3"/>
</dbReference>
<dbReference type="InterPro" id="IPR020841">
    <property type="entry name" value="PKS_Beta-ketoAc_synthase_dom"/>
</dbReference>
<dbReference type="Pfam" id="PF21089">
    <property type="entry name" value="PKS_DH_N"/>
    <property type="match status" value="2"/>
</dbReference>
<dbReference type="PROSITE" id="PS50075">
    <property type="entry name" value="CARRIER"/>
    <property type="match status" value="3"/>
</dbReference>
<proteinExistence type="predicted"/>
<dbReference type="Pfam" id="PF02801">
    <property type="entry name" value="Ketoacyl-synt_C"/>
    <property type="match status" value="2"/>
</dbReference>
<dbReference type="Pfam" id="PF16197">
    <property type="entry name" value="KAsynt_C_assoc"/>
    <property type="match status" value="2"/>
</dbReference>
<dbReference type="PANTHER" id="PTHR43775:SF51">
    <property type="entry name" value="INACTIVE PHENOLPHTHIOCEROL SYNTHESIS POLYKETIDE SYNTHASE TYPE I PKS1-RELATED"/>
    <property type="match status" value="1"/>
</dbReference>
<dbReference type="EMBL" id="JBHTIW010000005">
    <property type="protein sequence ID" value="MFD0920047.1"/>
    <property type="molecule type" value="Genomic_DNA"/>
</dbReference>
<dbReference type="InterPro" id="IPR016035">
    <property type="entry name" value="Acyl_Trfase/lysoPLipase"/>
</dbReference>
<dbReference type="InterPro" id="IPR013968">
    <property type="entry name" value="PKS_KR"/>
</dbReference>
<evidence type="ECO:0000259" key="8">
    <source>
        <dbReference type="PROSITE" id="PS52004"/>
    </source>
</evidence>
<dbReference type="SMART" id="SM00827">
    <property type="entry name" value="PKS_AT"/>
    <property type="match status" value="3"/>
</dbReference>
<evidence type="ECO:0000256" key="1">
    <source>
        <dbReference type="ARBA" id="ARBA00022450"/>
    </source>
</evidence>
<dbReference type="Gene3D" id="3.10.129.10">
    <property type="entry name" value="Hotdog Thioesterase"/>
    <property type="match status" value="1"/>
</dbReference>
<dbReference type="SMART" id="SM00823">
    <property type="entry name" value="PKS_PP"/>
    <property type="match status" value="3"/>
</dbReference>
<evidence type="ECO:0000313" key="10">
    <source>
        <dbReference type="EMBL" id="MFD0920047.1"/>
    </source>
</evidence>
<dbReference type="InterPro" id="IPR014030">
    <property type="entry name" value="Ketoacyl_synth_N"/>
</dbReference>
<comment type="caution">
    <text evidence="10">The sequence shown here is derived from an EMBL/GenBank/DDBJ whole genome shotgun (WGS) entry which is preliminary data.</text>
</comment>
<dbReference type="SMART" id="SM00825">
    <property type="entry name" value="PKS_KS"/>
    <property type="match status" value="2"/>
</dbReference>
<feature type="domain" description="Carrier" evidence="7">
    <location>
        <begin position="2065"/>
        <end position="2140"/>
    </location>
</feature>
<dbReference type="InterPro" id="IPR016039">
    <property type="entry name" value="Thiolase-like"/>
</dbReference>
<evidence type="ECO:0000256" key="6">
    <source>
        <dbReference type="SAM" id="MobiDB-lite"/>
    </source>
</evidence>
<feature type="region of interest" description="Disordered" evidence="6">
    <location>
        <begin position="3688"/>
        <end position="3709"/>
    </location>
</feature>
<protein>
    <submittedName>
        <fullName evidence="10">SDR family NAD(P)-dependent oxidoreductase</fullName>
    </submittedName>
</protein>
<dbReference type="InterPro" id="IPR001227">
    <property type="entry name" value="Ac_transferase_dom_sf"/>
</dbReference>
<feature type="region of interest" description="N-terminal hotdog fold" evidence="5">
    <location>
        <begin position="1414"/>
        <end position="1540"/>
    </location>
</feature>
<evidence type="ECO:0000256" key="4">
    <source>
        <dbReference type="ARBA" id="ARBA00023315"/>
    </source>
</evidence>
<evidence type="ECO:0000259" key="9">
    <source>
        <dbReference type="PROSITE" id="PS52019"/>
    </source>
</evidence>
<dbReference type="InterPro" id="IPR032821">
    <property type="entry name" value="PKS_assoc"/>
</dbReference>
<dbReference type="InterPro" id="IPR036736">
    <property type="entry name" value="ACP-like_sf"/>
</dbReference>
<dbReference type="Pfam" id="PF22953">
    <property type="entry name" value="SpnB_Rossmann"/>
    <property type="match status" value="1"/>
</dbReference>
<dbReference type="SMART" id="SM00826">
    <property type="entry name" value="PKS_DH"/>
    <property type="match status" value="2"/>
</dbReference>
<dbReference type="InterPro" id="IPR018201">
    <property type="entry name" value="Ketoacyl_synth_AS"/>
</dbReference>
<dbReference type="SUPFAM" id="SSF53901">
    <property type="entry name" value="Thiolase-like"/>
    <property type="match status" value="2"/>
</dbReference>
<feature type="active site" description="Proton acceptor; for dehydratase activity" evidence="5">
    <location>
        <position position="1446"/>
    </location>
</feature>
<dbReference type="CDD" id="cd08956">
    <property type="entry name" value="KR_3_FAS_SDR_x"/>
    <property type="match status" value="2"/>
</dbReference>
<dbReference type="SUPFAM" id="SSF52151">
    <property type="entry name" value="FabD/lysophospholipase-like"/>
    <property type="match status" value="3"/>
</dbReference>
<dbReference type="Pfam" id="PF08659">
    <property type="entry name" value="KR"/>
    <property type="match status" value="2"/>
</dbReference>
<dbReference type="CDD" id="cd00833">
    <property type="entry name" value="PKS"/>
    <property type="match status" value="2"/>
</dbReference>
<dbReference type="Gene3D" id="3.30.70.3290">
    <property type="match status" value="3"/>
</dbReference>
<dbReference type="InterPro" id="IPR020806">
    <property type="entry name" value="PKS_PP-bd"/>
</dbReference>
<dbReference type="Gene3D" id="1.10.1200.10">
    <property type="entry name" value="ACP-like"/>
    <property type="match status" value="3"/>
</dbReference>
<dbReference type="SUPFAM" id="SSF55048">
    <property type="entry name" value="Probable ACP-binding domain of malonyl-CoA ACP transacylase"/>
    <property type="match status" value="3"/>
</dbReference>
<evidence type="ECO:0000256" key="2">
    <source>
        <dbReference type="ARBA" id="ARBA00022553"/>
    </source>
</evidence>
<dbReference type="InterPro" id="IPR055123">
    <property type="entry name" value="SpnB-like_Rossmann"/>
</dbReference>
<dbReference type="InterPro" id="IPR016036">
    <property type="entry name" value="Malonyl_transacylase_ACP-bd"/>
</dbReference>
<keyword evidence="2" id="KW-0597">Phosphoprotein</keyword>
<dbReference type="SUPFAM" id="SSF51735">
    <property type="entry name" value="NAD(P)-binding Rossmann-fold domains"/>
    <property type="match status" value="4"/>
</dbReference>
<keyword evidence="11" id="KW-1185">Reference proteome</keyword>
<dbReference type="InterPro" id="IPR050091">
    <property type="entry name" value="PKS_NRPS_Biosynth_Enz"/>
</dbReference>
<dbReference type="InterPro" id="IPR036291">
    <property type="entry name" value="NAD(P)-bd_dom_sf"/>
</dbReference>
<dbReference type="Gene3D" id="3.40.47.10">
    <property type="match status" value="2"/>
</dbReference>
<dbReference type="SMART" id="SM00822">
    <property type="entry name" value="PKS_KR"/>
    <property type="match status" value="2"/>
</dbReference>
<dbReference type="PROSITE" id="PS00606">
    <property type="entry name" value="KS3_1"/>
    <property type="match status" value="2"/>
</dbReference>
<dbReference type="Proteomes" id="UP001597018">
    <property type="component" value="Unassembled WGS sequence"/>
</dbReference>
<keyword evidence="4" id="KW-0012">Acyltransferase</keyword>
<feature type="compositionally biased region" description="Low complexity" evidence="6">
    <location>
        <begin position="3584"/>
        <end position="3593"/>
    </location>
</feature>
<feature type="domain" description="PKS/mFAS DH" evidence="9">
    <location>
        <begin position="1414"/>
        <end position="1707"/>
    </location>
</feature>
<feature type="domain" description="Ketosynthase family 3 (KS3)" evidence="8">
    <location>
        <begin position="2153"/>
        <end position="2576"/>
    </location>
</feature>
<dbReference type="RefSeq" id="WP_380757434.1">
    <property type="nucleotide sequence ID" value="NZ_JBHTIW010000005.1"/>
</dbReference>
<dbReference type="Gene3D" id="3.40.50.720">
    <property type="entry name" value="NAD(P)-binding Rossmann-like Domain"/>
    <property type="match status" value="2"/>
</dbReference>
<dbReference type="SMART" id="SM01294">
    <property type="entry name" value="PKS_PP_betabranch"/>
    <property type="match status" value="3"/>
</dbReference>
<dbReference type="SUPFAM" id="SSF47336">
    <property type="entry name" value="ACP-like"/>
    <property type="match status" value="3"/>
</dbReference>
<feature type="region of interest" description="Disordered" evidence="6">
    <location>
        <begin position="581"/>
        <end position="601"/>
    </location>
</feature>
<dbReference type="Gene3D" id="3.40.50.11460">
    <property type="match status" value="1"/>
</dbReference>
<feature type="active site" description="Proton donor; for dehydratase activity" evidence="5">
    <location>
        <position position="1607"/>
    </location>
</feature>
<feature type="region of interest" description="Disordered" evidence="6">
    <location>
        <begin position="3569"/>
        <end position="3593"/>
    </location>
</feature>
<dbReference type="InterPro" id="IPR042104">
    <property type="entry name" value="PKS_dehydratase_sf"/>
</dbReference>
<dbReference type="Pfam" id="PF00550">
    <property type="entry name" value="PP-binding"/>
    <property type="match status" value="3"/>
</dbReference>
<dbReference type="InterPro" id="IPR049552">
    <property type="entry name" value="PKS_DH_N"/>
</dbReference>
<feature type="domain" description="Carrier" evidence="7">
    <location>
        <begin position="452"/>
        <end position="528"/>
    </location>
</feature>
<dbReference type="PANTHER" id="PTHR43775">
    <property type="entry name" value="FATTY ACID SYNTHASE"/>
    <property type="match status" value="1"/>
</dbReference>
<dbReference type="InterPro" id="IPR006162">
    <property type="entry name" value="Ppantetheine_attach_site"/>
</dbReference>
<accession>A0ABW3FQR4</accession>
<sequence length="3729" mass="390470">MPSDSDSLLWGLSADSAGALRARAGELLDRLRAQPGWRPVDIGWTLAQRDAAGRRAALAAGSRDEFVEALRALSEGRGRTGLVEGCPVGGGVVFVFPGQGSQWPGMARDLMASSRVFRTRMVECAEALAPFIDWSLLDVVNDVPGAPPLERTDVVQPVLFSVMVSLAAVWRSYGIEPSAVLGHSLGEVAGAVVSGALSLADGARIAAVWSRLQATLSGQGRMISVPAPVDVVLPRLTEGLEIAAVNGPRAVIVSGDADAAGRLLDEFVEQGVPARRIGVDLAAHSAHIDRITPQLRAALAPLRPRPPEVPFISSVTGEPLPADVLLDADYWCRNLRSTIRFDPAVRAALAAGNGVFLEISPHPVLVAGIQATIEDTGAHASARCSVRRGQAGLDEIVRTLGELYVDGARLDWAAVYAGHDPRVVDLPEPAAEVQAHPESTLRGRLAAMPEKDQRALLTTVVCREVRALLGSTEPVDPDTSFWDLGFDSVTALEIRNRIAAVAGTSLPATTVFDHPTPAEVAELVRVELVGGAPREDEIPAETAEDDDPVVIVGVGCRYPGGVGSADDLWRLVRDGVDAVSPFPDDRCGDPTGSYDDETRPPGTFYQREAGFLRGADLFDAGFFGISPREAAAMDPQQRLLLETSWETFEQAGIAPDALRGSRTGVFVGAMTMDYGPRMDQGTEVEGYVFTGGTGSVMSGRMSYLYGFEGPAVTVDTACSSSLTALHLAVQAVRRGECGLAVAAGVTVMSGAGMFVEFSRQGGLAPDGRSKAFSDSADGFGLAEGVGVVLVERLSEARRGGHRVLAVVRGSAINQDGASNGMTAPSGRAQRRVIRAALADAGLRPSDVDVVEAHGTGTPLGDPIEAQALLATYGQDRRRPLLLGSLKSNIGHAQAAAGIGGVIKMIQAMRHGVLPKTLHVTEPTSHVDWSSGAVELLTEPTAWPDTGRPRRAGVSSFGVSGTNAHVVLEQAPEPAHDAVESSSGLLPLLLSARDQDALRGQAARMAEFLEQEPPLADVAYSAAVHRSAMKHRAVVLGRDVEQLRGGLAALTGGTPDENVIRAVAGRGEPVFVFPGQGSQWPGMAVELLDSSPTFAARMTECAHALAEFTDWNLFDILTDEQALQRVDIVQPALFAVMVSLAALWRTHGVEPTAVIGHSQGEIAAAHIAGALTLHDAARITTLRSQAIRHSLTGHGAMAALPLPVDETRAGLTGWGEEISIAAVNGPRSTVVSGSPAALEELLATWDGAKRIPVDYASHSPQVERLRTELLDVLAPIAPRAADVPFFSTVTGGLVDGTALDARYWYDNLRRPVRFDEAIRAFDGHVVIECSPHPVLAPALDTAAVATLRRDRGGLDQFTTALATAHVHGVPVDWRAALRGRRIDLPTYAFQRKRYWLDSPRPAASAADLGLLAPEHPLLGAAVALPESGGFLLTSRISLSDQPWLADHAVHGAALLPGTAFLELALRAGDQVGCDRIEELVLEAPLVLPTAGAGVRLQVAVGSADEHGRRRIGIHSCDERAADDSDWTRHATGVLTSGASRPARLDQWPPAATEIDLTEVYEALHDKGYHYGPAFRGLRRAWRRGDDIFAEAVLPGGSDGFGLHPALLDAALHARVLESDGLPFEWRDVALHSTGATTLRVRFSSGGVQAEDDAGNPVLTAGSLVLRPVPAQLAPRGAGELLTVEPVEIPRPGAVEPAAVAVIAEPTAERVLEAINSRPGERAVVITRGADTDPDQAAIRGLIRSAISEQPDRFVLVDTDAPEEVDVDEVLATGEPEVWMRGGTFAAPRLRPAEPASEISWTTDDCVLITGGTGTTGAAVARHLARHGVGLVLVSRSGPRAPGADELQAELGAEIVACDVTDRAALAAVIDRYPITAVVHTAAVLDDGVIESLTAERLATVREPKTTAALHLHELTRDKGLKAFVLFSSVAGVLGTPGQGNYAAANSALDALAESRRAAGLPATSIAWGLWTEASTMTGAMTAADRARLARLGIAGMSTQDALALFDASLTAAATVTAVRLDRAALRARDEIPAMLRGAVRPRARRTAATAAAAGRIAALPAEERRAAVLRVVREQVAHVLGHESADAVDTGRAFRELGFDSLTAVELRNRLNAQFDTRLPATLVFDHPTPAAIAEHLAGESGNSQAAAVPERTGEPIAIVGMSCRFPGGVESPEDLWRLVATGTDAIGGFPADRGWDLANLFDPDPARAGRSYAREGGFLSHAGLFDAEFFGISPREATAMDPQHRLLLETSWEAFERAGIDPGSARGSRTGVFAGVMNGGYGNSPSVPAEFEGYLASGTAASVASGRIAYALGLEGPALTVDTACSSSLVALHLAAQALRRGECEMALAGGATVMSSPSLFIEFSRQRGLSPDGRCRSFAAAADGTGWAEGVGVLLLERLSDARRKGHRVLAVVRGTAVNQDGASNGLTAPNGPAQQRVIRAALDDAGLSTSDVDAVEAHGTGTPLGDPIEAQALLATYGQDRQRPLLLGSLKSNIGHAQAAAGVGGLIKMVQAMRHGVLPKTLHVDEPNPRVDWSSGAVELLTEQVPWPSPGRPRRAGVSSFGVSGTNAHVIVEEAEPDVPGGQRVEPPVVPWIVSARTESALPAQVERVRAFAADSGLAAVDIGYSLATTRAWLPHRAVVIGDEVITGHGGTPRRAAFVFPGQGSQWPGMAVELLDSSPTFAARMTECAHALAEFTDWNLFDILTDEQALQRVDIVQPALFAVMVSLAALWRTHGVEPTAVIGHSQGEIAAAHIAGALTLHDAARITTLRSQAIRHSLTGHGAMAAIPLPVDDVRDLVKPWGGRIDIAAVNGPESTVVSGEVRALRELVDGTEFRTLPVDYASHSAQVEVLEAELAELLAPISPRSSEIPFYSAVTGERIDTTELDARYWYRNLRDTVRFDRAVERLLDDGITAFVEASTHPVLALGLSGTIEQAEKDAVVVGSLRRDDGGLQRFLTSVAQAHVQGVPVDWTPAFGTGARVVDLPTYAFQRTHFWLPAPSHAGGAPALLGQEAGGHPLVAAVIDLPDGGACFTGRLGLPLQPWLADEAVAASTCLDLARHAAGRFDDAQVHELAVHEPLSLDDDSTFEVRVVVGPAGDDGRRPLTIHTRPDTTGAPEAEWTLHASGSAGAADSLHELDWVADPPADGTAAAVVLAAASWIGGAADHPDLSSLAAALAAGAPAPDVAITSVAAPDEDVVAAVHTAAHRALALVQEFLSDDRLADVRLSLITTGAVTTGPGDAAPDLPAAAVWGLLRSAQTENPGRIQLIDVDGTAASRSAVRALCGSDEPQIAVRGGVAHVPRLNRAAVAEDAAPPAFPDHGTVLVTGGTGTLGALAARHLVTDHGVRHLVLTSRSGTDAPGAAELTAELAELGCQTSVVACDAADPDALAAVLDGIPGNHPLVGVVHTAGVLDDAVIGNLTPDRVDAVLRPKVDAAWNLHRLTRDRGLTAFVLYSSAAGVLGTAGQAGYAAANAALDALAARRRAEGLPAISLAWGHWAESSGMTDHLTTADLARMRQATGLLPLPTEQALALLDTALRSSAHALVPARFDQRALDGPVAPVLSRLVTEARPAPGSPRDRSASPAESAAADSLAERLSGLNPAGQQRELLSLVRGHVADVLGHSDPDAIKPDATFLSLGCDSLAAMQLRNRLTAATGIRLPATTVFNHPTPAAVAEHLRTRLTTTESDVDAAEAQAPTDQPSGGIADRIRSATNEELFRLIDEGLDA</sequence>
<feature type="domain" description="Carrier" evidence="7">
    <location>
        <begin position="3609"/>
        <end position="3684"/>
    </location>
</feature>
<dbReference type="PROSITE" id="PS52004">
    <property type="entry name" value="KS3_2"/>
    <property type="match status" value="2"/>
</dbReference>
<dbReference type="Pfam" id="PF14765">
    <property type="entry name" value="PS-DH"/>
    <property type="match status" value="1"/>
</dbReference>
<keyword evidence="3" id="KW-0808">Transferase</keyword>
<dbReference type="PROSITE" id="PS00012">
    <property type="entry name" value="PHOSPHOPANTETHEINE"/>
    <property type="match status" value="2"/>
</dbReference>
<feature type="domain" description="Ketosynthase family 3 (KS3)" evidence="8">
    <location>
        <begin position="546"/>
        <end position="969"/>
    </location>
</feature>
<dbReference type="InterPro" id="IPR057326">
    <property type="entry name" value="KR_dom"/>
</dbReference>
<dbReference type="Gene3D" id="3.10.129.110">
    <property type="entry name" value="Polyketide synthase dehydratase"/>
    <property type="match status" value="1"/>
</dbReference>
<dbReference type="PROSITE" id="PS52019">
    <property type="entry name" value="PKS_MFAS_DH"/>
    <property type="match status" value="1"/>
</dbReference>
<organism evidence="10 11">
    <name type="scientific">Saccharopolyspora rosea</name>
    <dbReference type="NCBI Taxonomy" id="524884"/>
    <lineage>
        <taxon>Bacteria</taxon>
        <taxon>Bacillati</taxon>
        <taxon>Actinomycetota</taxon>
        <taxon>Actinomycetes</taxon>
        <taxon>Pseudonocardiales</taxon>
        <taxon>Pseudonocardiaceae</taxon>
        <taxon>Saccharopolyspora</taxon>
    </lineage>
</organism>
<gene>
    <name evidence="10" type="ORF">ACFQ16_09865</name>
</gene>
<dbReference type="InterPro" id="IPR020807">
    <property type="entry name" value="PKS_DH"/>
</dbReference>
<dbReference type="InterPro" id="IPR014031">
    <property type="entry name" value="Ketoacyl_synth_C"/>
</dbReference>
<evidence type="ECO:0000259" key="7">
    <source>
        <dbReference type="PROSITE" id="PS50075"/>
    </source>
</evidence>
<dbReference type="InterPro" id="IPR014043">
    <property type="entry name" value="Acyl_transferase_dom"/>
</dbReference>
<dbReference type="InterPro" id="IPR009081">
    <property type="entry name" value="PP-bd_ACP"/>
</dbReference>
<feature type="region of interest" description="C-terminal hotdog fold" evidence="5">
    <location>
        <begin position="1550"/>
        <end position="1707"/>
    </location>
</feature>